<name>A0AAW8FID5_9ACTN</name>
<sequence>MSEVRHIVDGQVSYITLDRPEVLNALTPGQRDLIVELLGRASADPDVRAVVLTGTGRGFCAGADLRGTSGAGERVAGDVARTLRLGAQRLIAAVLDCEKPVIAAVNGTAAGLGAHLAFACDLVLAAESAKFIEVFVRRGLVPDGGGAYLLPRLIGPRRAKELMFFGEPLTAREAERLGLVNRVLEDEELTKTARAWAERLATGPTRALALTKQLVNASLDTDRATAFAAEAAAQEINMTTQDAQEGVASFVERRSPEYRGR</sequence>
<dbReference type="PANTHER" id="PTHR43459:SF1">
    <property type="entry name" value="EG:BACN32G11.4 PROTEIN"/>
    <property type="match status" value="1"/>
</dbReference>
<dbReference type="InterPro" id="IPR001753">
    <property type="entry name" value="Enoyl-CoA_hydra/iso"/>
</dbReference>
<dbReference type="SUPFAM" id="SSF52096">
    <property type="entry name" value="ClpP/crotonase"/>
    <property type="match status" value="1"/>
</dbReference>
<accession>A0AAW8FID5</accession>
<gene>
    <name evidence="2" type="ORF">QFZ22_005784</name>
</gene>
<evidence type="ECO:0000313" key="3">
    <source>
        <dbReference type="Proteomes" id="UP001234216"/>
    </source>
</evidence>
<dbReference type="Gene3D" id="3.90.226.10">
    <property type="entry name" value="2-enoyl-CoA Hydratase, Chain A, domain 1"/>
    <property type="match status" value="1"/>
</dbReference>
<dbReference type="Pfam" id="PF00378">
    <property type="entry name" value="ECH_1"/>
    <property type="match status" value="1"/>
</dbReference>
<keyword evidence="2" id="KW-0413">Isomerase</keyword>
<dbReference type="Proteomes" id="UP001234216">
    <property type="component" value="Unassembled WGS sequence"/>
</dbReference>
<reference evidence="2" key="1">
    <citation type="submission" date="2023-07" db="EMBL/GenBank/DDBJ databases">
        <title>Comparative genomics of wheat-associated soil bacteria to identify genetic determinants of phenazine resistance.</title>
        <authorList>
            <person name="Mouncey N."/>
        </authorList>
    </citation>
    <scope>NUCLEOTIDE SEQUENCE</scope>
    <source>
        <strain evidence="2">V4I22</strain>
    </source>
</reference>
<dbReference type="AlphaFoldDB" id="A0AAW8FID5"/>
<evidence type="ECO:0000256" key="1">
    <source>
        <dbReference type="ARBA" id="ARBA00005254"/>
    </source>
</evidence>
<dbReference type="InterPro" id="IPR014748">
    <property type="entry name" value="Enoyl-CoA_hydra_C"/>
</dbReference>
<dbReference type="EC" id="5.3.3.18" evidence="2"/>
<dbReference type="EMBL" id="JAUSZV010000005">
    <property type="protein sequence ID" value="MDQ0909799.1"/>
    <property type="molecule type" value="Genomic_DNA"/>
</dbReference>
<organism evidence="2 3">
    <name type="scientific">Streptomyces canus</name>
    <dbReference type="NCBI Taxonomy" id="58343"/>
    <lineage>
        <taxon>Bacteria</taxon>
        <taxon>Bacillati</taxon>
        <taxon>Actinomycetota</taxon>
        <taxon>Actinomycetes</taxon>
        <taxon>Kitasatosporales</taxon>
        <taxon>Streptomycetaceae</taxon>
        <taxon>Streptomyces</taxon>
        <taxon>Streptomyces aurantiacus group</taxon>
    </lineage>
</organism>
<dbReference type="Gene3D" id="1.10.12.10">
    <property type="entry name" value="Lyase 2-enoyl-coa Hydratase, Chain A, domain 2"/>
    <property type="match status" value="1"/>
</dbReference>
<dbReference type="CDD" id="cd06558">
    <property type="entry name" value="crotonase-like"/>
    <property type="match status" value="1"/>
</dbReference>
<dbReference type="InterPro" id="IPR029045">
    <property type="entry name" value="ClpP/crotonase-like_dom_sf"/>
</dbReference>
<protein>
    <submittedName>
        <fullName evidence="2">2-(1,2-epoxy-1,2-dihydrophenyl)acetyl-CoA isomerase</fullName>
        <ecNumber evidence="2">5.3.3.18</ecNumber>
    </submittedName>
</protein>
<comment type="caution">
    <text evidence="2">The sequence shown here is derived from an EMBL/GenBank/DDBJ whole genome shotgun (WGS) entry which is preliminary data.</text>
</comment>
<proteinExistence type="inferred from homology"/>
<dbReference type="PANTHER" id="PTHR43459">
    <property type="entry name" value="ENOYL-COA HYDRATASE"/>
    <property type="match status" value="1"/>
</dbReference>
<dbReference type="GO" id="GO:0016853">
    <property type="term" value="F:isomerase activity"/>
    <property type="evidence" value="ECO:0007669"/>
    <property type="project" value="UniProtKB-KW"/>
</dbReference>
<evidence type="ECO:0000313" key="2">
    <source>
        <dbReference type="EMBL" id="MDQ0909799.1"/>
    </source>
</evidence>
<comment type="similarity">
    <text evidence="1">Belongs to the enoyl-CoA hydratase/isomerase family.</text>
</comment>